<feature type="domain" description="HAMP" evidence="1">
    <location>
        <begin position="347"/>
        <end position="400"/>
    </location>
</feature>
<name>A0A081G2Z6_9GAMM</name>
<accession>A0A081G2Z6</accession>
<dbReference type="SMART" id="SM00471">
    <property type="entry name" value="HDc"/>
    <property type="match status" value="1"/>
</dbReference>
<dbReference type="InterPro" id="IPR029151">
    <property type="entry name" value="Sensor-like_sf"/>
</dbReference>
<proteinExistence type="predicted"/>
<keyword evidence="4" id="KW-1185">Reference proteome</keyword>
<feature type="domain" description="HD-GYP" evidence="2">
    <location>
        <begin position="695"/>
        <end position="915"/>
    </location>
</feature>
<evidence type="ECO:0000313" key="3">
    <source>
        <dbReference type="EMBL" id="KEA65151.1"/>
    </source>
</evidence>
<dbReference type="STRING" id="1232683.ADIMK_0853"/>
<dbReference type="SUPFAM" id="SSF109604">
    <property type="entry name" value="HD-domain/PDEase-like"/>
    <property type="match status" value="2"/>
</dbReference>
<evidence type="ECO:0000313" key="4">
    <source>
        <dbReference type="Proteomes" id="UP000028252"/>
    </source>
</evidence>
<dbReference type="InterPro" id="IPR003607">
    <property type="entry name" value="HD/PDEase_dom"/>
</dbReference>
<dbReference type="eggNOG" id="COG2206">
    <property type="taxonomic scope" value="Bacteria"/>
</dbReference>
<dbReference type="GO" id="GO:0007165">
    <property type="term" value="P:signal transduction"/>
    <property type="evidence" value="ECO:0007669"/>
    <property type="project" value="InterPro"/>
</dbReference>
<dbReference type="SUPFAM" id="SSF103190">
    <property type="entry name" value="Sensory domain-like"/>
    <property type="match status" value="1"/>
</dbReference>
<sequence length="933" mass="104187">MLVLALTLIAKFYSENRSTLIAASATNARQLAENLDTHLQRLLDPIESTLQILVLDPLTQGRSLEQRHARLPVLAETLKANPVLSAVYVGYPDGSFMLLRHLDSEVARQAVDAPAGAYYMLQSVERSGRDDRGRGAWQFYDKQLRLLESRDKPDYHYDPRVRPWFKEASVTDRTVLTSPYVFYTTGEIGVTLARRNPANGGVIGVDASVDDLSEVIAALQPTPGIQMAVINGNNRVVAYPDLSRIISMDAQQGLSLISLDELGEPVLNEVAQMGSDEKSMGEFSTEQGNWYGLKVTMGRERDVDLQLLFAVPEAELLADAKANGIEQLIWSAGIMLVLMVVGWRLGRAVARPLRELSDAIGALAAFDFSHKVELSSSVSEVNRLSDLIGQMSGAINSFQAIARTLAREPDLDLMLSRVTDHLVTITDAQAGVVYLLDPDSGQLERAAKARLNGVPERLEVTSQGVADLREAVRAALSKDGEKVMTTPLFDRDGNALGVLALRLSVDGVRREEAFRRFVDEVSGSAATAIETRHQVDAQQALIDAIIRLLADAIDAKSPYTSGHCERVPELAEMLVDAAQSASKGEFASFSMSDTQRREFRIAAWLHDCGKIVSPEHVVDKATKLETIYNRIHEIRTRFEVLWRDADIAYLKGVVTGEPESDLRARRERTQQELRRDFAFVAQANIGGESMSEEDIQRLAQIARRRWVRHFDKRLGLSRDEFERLTEREEELPVIEHLLSDKPEHLIAWGDRRPPVERGNPDNIWGFDMAVPDQASNLGELYNLSIQRGTLTDEERFVINDHIVQTIRMLSALPLPRDLRRVPDIAGNHHEKVDGSGYPRKLEASGLSVPERVMALADIFEALTAADRPYKEAKTLSESMRILAFMCKDRHIDGELFRLFLESGTYLRYAEKYLKPEQIDAVDKRQLLTLAGLR</sequence>
<protein>
    <submittedName>
        <fullName evidence="3">ABC-type amino acid transport protein</fullName>
    </submittedName>
</protein>
<evidence type="ECO:0000259" key="1">
    <source>
        <dbReference type="PROSITE" id="PS50885"/>
    </source>
</evidence>
<dbReference type="EMBL" id="JMQN01000013">
    <property type="protein sequence ID" value="KEA65151.1"/>
    <property type="molecule type" value="Genomic_DNA"/>
</dbReference>
<dbReference type="Pfam" id="PF13487">
    <property type="entry name" value="HD_5"/>
    <property type="match status" value="1"/>
</dbReference>
<dbReference type="Pfam" id="PF13492">
    <property type="entry name" value="GAF_3"/>
    <property type="match status" value="1"/>
</dbReference>
<dbReference type="InterPro" id="IPR029016">
    <property type="entry name" value="GAF-like_dom_sf"/>
</dbReference>
<dbReference type="PANTHER" id="PTHR43155">
    <property type="entry name" value="CYCLIC DI-GMP PHOSPHODIESTERASE PA4108-RELATED"/>
    <property type="match status" value="1"/>
</dbReference>
<dbReference type="InterPro" id="IPR003660">
    <property type="entry name" value="HAMP_dom"/>
</dbReference>
<dbReference type="AlphaFoldDB" id="A0A081G2Z6"/>
<dbReference type="CDD" id="cd06225">
    <property type="entry name" value="HAMP"/>
    <property type="match status" value="1"/>
</dbReference>
<dbReference type="PROSITE" id="PS51832">
    <property type="entry name" value="HD_GYP"/>
    <property type="match status" value="1"/>
</dbReference>
<reference evidence="3 4" key="1">
    <citation type="submission" date="2014-04" db="EMBL/GenBank/DDBJ databases">
        <title>Marinobacterium kochiensis sp. nov., isolated from sediment sample collected from Kochi backwaters in Kerala, India.</title>
        <authorList>
            <person name="Singh A."/>
            <person name="Pinnaka A.K."/>
        </authorList>
    </citation>
    <scope>NUCLEOTIDE SEQUENCE [LARGE SCALE GENOMIC DNA]</scope>
    <source>
        <strain evidence="3 4">AK27</strain>
    </source>
</reference>
<dbReference type="SUPFAM" id="SSF55781">
    <property type="entry name" value="GAF domain-like"/>
    <property type="match status" value="1"/>
</dbReference>
<dbReference type="InterPro" id="IPR037522">
    <property type="entry name" value="HD_GYP_dom"/>
</dbReference>
<dbReference type="Proteomes" id="UP000028252">
    <property type="component" value="Unassembled WGS sequence"/>
</dbReference>
<dbReference type="GO" id="GO:0016020">
    <property type="term" value="C:membrane"/>
    <property type="evidence" value="ECO:0007669"/>
    <property type="project" value="InterPro"/>
</dbReference>
<dbReference type="GO" id="GO:0008081">
    <property type="term" value="F:phosphoric diester hydrolase activity"/>
    <property type="evidence" value="ECO:0007669"/>
    <property type="project" value="UniProtKB-ARBA"/>
</dbReference>
<dbReference type="Gene3D" id="3.30.450.40">
    <property type="match status" value="1"/>
</dbReference>
<organism evidence="3 4">
    <name type="scientific">Marinobacterium lacunae</name>
    <dbReference type="NCBI Taxonomy" id="1232683"/>
    <lineage>
        <taxon>Bacteria</taxon>
        <taxon>Pseudomonadati</taxon>
        <taxon>Pseudomonadota</taxon>
        <taxon>Gammaproteobacteria</taxon>
        <taxon>Oceanospirillales</taxon>
        <taxon>Oceanospirillaceae</taxon>
        <taxon>Marinobacterium</taxon>
    </lineage>
</organism>
<dbReference type="InterPro" id="IPR003018">
    <property type="entry name" value="GAF"/>
</dbReference>
<dbReference type="PANTHER" id="PTHR43155:SF2">
    <property type="entry name" value="CYCLIC DI-GMP PHOSPHODIESTERASE PA4108"/>
    <property type="match status" value="1"/>
</dbReference>
<dbReference type="Pfam" id="PF00672">
    <property type="entry name" value="HAMP"/>
    <property type="match status" value="1"/>
</dbReference>
<dbReference type="Gene3D" id="3.30.450.20">
    <property type="entry name" value="PAS domain"/>
    <property type="match status" value="1"/>
</dbReference>
<comment type="caution">
    <text evidence="3">The sequence shown here is derived from an EMBL/GenBank/DDBJ whole genome shotgun (WGS) entry which is preliminary data.</text>
</comment>
<dbReference type="eggNOG" id="COG3437">
    <property type="taxonomic scope" value="Bacteria"/>
</dbReference>
<dbReference type="Gene3D" id="1.10.3210.10">
    <property type="entry name" value="Hypothetical protein af1432"/>
    <property type="match status" value="2"/>
</dbReference>
<gene>
    <name evidence="3" type="ORF">ADIMK_0853</name>
</gene>
<dbReference type="CDD" id="cd00077">
    <property type="entry name" value="HDc"/>
    <property type="match status" value="1"/>
</dbReference>
<dbReference type="PROSITE" id="PS50885">
    <property type="entry name" value="HAMP"/>
    <property type="match status" value="1"/>
</dbReference>
<dbReference type="PATRIC" id="fig|1232683.4.peg.845"/>
<dbReference type="SMART" id="SM00304">
    <property type="entry name" value="HAMP"/>
    <property type="match status" value="1"/>
</dbReference>
<dbReference type="Gene3D" id="6.10.340.10">
    <property type="match status" value="1"/>
</dbReference>
<evidence type="ECO:0000259" key="2">
    <source>
        <dbReference type="PROSITE" id="PS51832"/>
    </source>
</evidence>